<dbReference type="KEGG" id="tet:TTHERM_000693199"/>
<evidence type="ECO:0000256" key="1">
    <source>
        <dbReference type="SAM" id="Phobius"/>
    </source>
</evidence>
<gene>
    <name evidence="2" type="ORF">TTHERM_000693199</name>
</gene>
<sequence>MFYYSQSLILSELASNENGQEQDHLDSEGQDDFENTSIIFELSQSYIQNDNNNNNQHDQNNIANNQQIQDYFPQAGNGNQENNLNANNQNQLDNFQDVLNQQNHHINQQNIANLNNLGLFYLVVNRWLSNLADPVLLTLFFLSGFVNSQSISGDWSDFLKYCNFVVGAFCVITNLVNVLRLIKGKREQILLPLPQNPPQEEVRNAYSQEKLQQNLNNIYFFCLIAISSIQIISMIQNNKYEDNIYQRYLLLVFIYLRVVMFLIFYLNKHPKTIKKLLMYCVTSWPVYRKEFDEYLHYNFDFAIQIQTTFAKDPVQNYLKFMIYIYEFILVLQIIAFGSSWQNHQLIFINKEFLNNRTTIIQTQKFHKQTNR</sequence>
<feature type="transmembrane region" description="Helical" evidence="1">
    <location>
        <begin position="320"/>
        <end position="340"/>
    </location>
</feature>
<feature type="transmembrane region" description="Helical" evidence="1">
    <location>
        <begin position="218"/>
        <end position="236"/>
    </location>
</feature>
<dbReference type="GeneID" id="24440247"/>
<evidence type="ECO:0000313" key="3">
    <source>
        <dbReference type="Proteomes" id="UP000009168"/>
    </source>
</evidence>
<dbReference type="RefSeq" id="XP_012655299.1">
    <property type="nucleotide sequence ID" value="XM_012799845.1"/>
</dbReference>
<evidence type="ECO:0000313" key="2">
    <source>
        <dbReference type="EMBL" id="EWS72168.1"/>
    </source>
</evidence>
<dbReference type="Proteomes" id="UP000009168">
    <property type="component" value="Unassembled WGS sequence"/>
</dbReference>
<dbReference type="AlphaFoldDB" id="W7X701"/>
<reference evidence="3" key="1">
    <citation type="journal article" date="2006" name="PLoS Biol.">
        <title>Macronuclear genome sequence of the ciliate Tetrahymena thermophila, a model eukaryote.</title>
        <authorList>
            <person name="Eisen J.A."/>
            <person name="Coyne R.S."/>
            <person name="Wu M."/>
            <person name="Wu D."/>
            <person name="Thiagarajan M."/>
            <person name="Wortman J.R."/>
            <person name="Badger J.H."/>
            <person name="Ren Q."/>
            <person name="Amedeo P."/>
            <person name="Jones K.M."/>
            <person name="Tallon L.J."/>
            <person name="Delcher A.L."/>
            <person name="Salzberg S.L."/>
            <person name="Silva J.C."/>
            <person name="Haas B.J."/>
            <person name="Majoros W.H."/>
            <person name="Farzad M."/>
            <person name="Carlton J.M."/>
            <person name="Smith R.K. Jr."/>
            <person name="Garg J."/>
            <person name="Pearlman R.E."/>
            <person name="Karrer K.M."/>
            <person name="Sun L."/>
            <person name="Manning G."/>
            <person name="Elde N.C."/>
            <person name="Turkewitz A.P."/>
            <person name="Asai D.J."/>
            <person name="Wilkes D.E."/>
            <person name="Wang Y."/>
            <person name="Cai H."/>
            <person name="Collins K."/>
            <person name="Stewart B.A."/>
            <person name="Lee S.R."/>
            <person name="Wilamowska K."/>
            <person name="Weinberg Z."/>
            <person name="Ruzzo W.L."/>
            <person name="Wloga D."/>
            <person name="Gaertig J."/>
            <person name="Frankel J."/>
            <person name="Tsao C.-C."/>
            <person name="Gorovsky M.A."/>
            <person name="Keeling P.J."/>
            <person name="Waller R.F."/>
            <person name="Patron N.J."/>
            <person name="Cherry J.M."/>
            <person name="Stover N.A."/>
            <person name="Krieger C.J."/>
            <person name="del Toro C."/>
            <person name="Ryder H.F."/>
            <person name="Williamson S.C."/>
            <person name="Barbeau R.A."/>
            <person name="Hamilton E.P."/>
            <person name="Orias E."/>
        </authorList>
    </citation>
    <scope>NUCLEOTIDE SEQUENCE [LARGE SCALE GENOMIC DNA]</scope>
    <source>
        <strain evidence="3">SB210</strain>
    </source>
</reference>
<dbReference type="EMBL" id="GG662488">
    <property type="protein sequence ID" value="EWS72168.1"/>
    <property type="molecule type" value="Genomic_DNA"/>
</dbReference>
<organism evidence="2 3">
    <name type="scientific">Tetrahymena thermophila (strain SB210)</name>
    <dbReference type="NCBI Taxonomy" id="312017"/>
    <lineage>
        <taxon>Eukaryota</taxon>
        <taxon>Sar</taxon>
        <taxon>Alveolata</taxon>
        <taxon>Ciliophora</taxon>
        <taxon>Intramacronucleata</taxon>
        <taxon>Oligohymenophorea</taxon>
        <taxon>Hymenostomatida</taxon>
        <taxon>Tetrahymenina</taxon>
        <taxon>Tetrahymenidae</taxon>
        <taxon>Tetrahymena</taxon>
    </lineage>
</organism>
<accession>W7X701</accession>
<keyword evidence="1" id="KW-0472">Membrane</keyword>
<dbReference type="InParanoid" id="W7X701"/>
<feature type="transmembrane region" description="Helical" evidence="1">
    <location>
        <begin position="127"/>
        <end position="146"/>
    </location>
</feature>
<keyword evidence="1" id="KW-1133">Transmembrane helix</keyword>
<feature type="transmembrane region" description="Helical" evidence="1">
    <location>
        <begin position="158"/>
        <end position="179"/>
    </location>
</feature>
<feature type="transmembrane region" description="Helical" evidence="1">
    <location>
        <begin position="248"/>
        <end position="266"/>
    </location>
</feature>
<keyword evidence="1 2" id="KW-0812">Transmembrane</keyword>
<proteinExistence type="predicted"/>
<name>W7X701_TETTS</name>
<protein>
    <submittedName>
        <fullName evidence="2">Transmembrane protein, putative</fullName>
    </submittedName>
</protein>
<keyword evidence="3" id="KW-1185">Reference proteome</keyword>